<keyword evidence="2" id="KW-0808">Transferase</keyword>
<evidence type="ECO:0000313" key="6">
    <source>
        <dbReference type="Proteomes" id="UP000199323"/>
    </source>
</evidence>
<name>A0A1I2D8L8_9ACTN</name>
<keyword evidence="3" id="KW-0949">S-adenosyl-L-methionine</keyword>
<dbReference type="PANTHER" id="PTHR43464:SF19">
    <property type="entry name" value="UBIQUINONE BIOSYNTHESIS O-METHYLTRANSFERASE, MITOCHONDRIAL"/>
    <property type="match status" value="1"/>
</dbReference>
<accession>A0A1I2D8L8</accession>
<dbReference type="EMBL" id="FONG01000005">
    <property type="protein sequence ID" value="SFE76310.1"/>
    <property type="molecule type" value="Genomic_DNA"/>
</dbReference>
<dbReference type="GO" id="GO:0008757">
    <property type="term" value="F:S-adenosylmethionine-dependent methyltransferase activity"/>
    <property type="evidence" value="ECO:0007669"/>
    <property type="project" value="InterPro"/>
</dbReference>
<evidence type="ECO:0000256" key="3">
    <source>
        <dbReference type="ARBA" id="ARBA00022691"/>
    </source>
</evidence>
<dbReference type="Gene3D" id="3.40.50.150">
    <property type="entry name" value="Vaccinia Virus protein VP39"/>
    <property type="match status" value="1"/>
</dbReference>
<dbReference type="PANTHER" id="PTHR43464">
    <property type="entry name" value="METHYLTRANSFERASE"/>
    <property type="match status" value="1"/>
</dbReference>
<dbReference type="InterPro" id="IPR029063">
    <property type="entry name" value="SAM-dependent_MTases_sf"/>
</dbReference>
<dbReference type="SUPFAM" id="SSF53335">
    <property type="entry name" value="S-adenosyl-L-methionine-dependent methyltransferases"/>
    <property type="match status" value="1"/>
</dbReference>
<evidence type="ECO:0000256" key="2">
    <source>
        <dbReference type="ARBA" id="ARBA00022679"/>
    </source>
</evidence>
<evidence type="ECO:0000259" key="4">
    <source>
        <dbReference type="Pfam" id="PF08241"/>
    </source>
</evidence>
<dbReference type="InterPro" id="IPR013216">
    <property type="entry name" value="Methyltransf_11"/>
</dbReference>
<dbReference type="CDD" id="cd02440">
    <property type="entry name" value="AdoMet_MTases"/>
    <property type="match status" value="1"/>
</dbReference>
<evidence type="ECO:0000313" key="5">
    <source>
        <dbReference type="EMBL" id="SFE76310.1"/>
    </source>
</evidence>
<organism evidence="5 6">
    <name type="scientific">Actinacidiphila alni</name>
    <dbReference type="NCBI Taxonomy" id="380248"/>
    <lineage>
        <taxon>Bacteria</taxon>
        <taxon>Bacillati</taxon>
        <taxon>Actinomycetota</taxon>
        <taxon>Actinomycetes</taxon>
        <taxon>Kitasatosporales</taxon>
        <taxon>Streptomycetaceae</taxon>
        <taxon>Actinacidiphila</taxon>
    </lineage>
</organism>
<dbReference type="AlphaFoldDB" id="A0A1I2D8L8"/>
<keyword evidence="6" id="KW-1185">Reference proteome</keyword>
<dbReference type="GO" id="GO:0032259">
    <property type="term" value="P:methylation"/>
    <property type="evidence" value="ECO:0007669"/>
    <property type="project" value="UniProtKB-KW"/>
</dbReference>
<feature type="domain" description="Methyltransferase type 11" evidence="4">
    <location>
        <begin position="69"/>
        <end position="159"/>
    </location>
</feature>
<dbReference type="Proteomes" id="UP000199323">
    <property type="component" value="Unassembled WGS sequence"/>
</dbReference>
<proteinExistence type="predicted"/>
<dbReference type="Pfam" id="PF08241">
    <property type="entry name" value="Methyltransf_11"/>
    <property type="match status" value="1"/>
</dbReference>
<dbReference type="STRING" id="380248.SAMN05216251_105110"/>
<keyword evidence="1 5" id="KW-0489">Methyltransferase</keyword>
<gene>
    <name evidence="5" type="ORF">SAMN05216251_105110</name>
</gene>
<sequence length="294" mass="30394">MNALDDAHADAEGFNALDALDAFDAFERRAWEGRAEAYRGSFAALCAYPVGMLLDAAGVGGGGGSRRVLDAGTGPGTVAGAAVGRGAEVVAVDAEPSMVALAAEAVPEAEVRHAVLPELPFPDGHFDAVVSNFVLNHVGRPRAVLAALRRVTRPGGRIAVTIWTSPHAPGQALLGRAVAEAGVERPADAPALTAAEDFPRTEEGLAGILADAGLPGAVTRTVGWDHLVDPEVWWSGPAAGIATVGQLLVAQPPEVIAEIRAAYDRLSEEFLRPDGRLALPHTALLASSVVPERR</sequence>
<keyword evidence="5" id="KW-0830">Ubiquinone</keyword>
<evidence type="ECO:0000256" key="1">
    <source>
        <dbReference type="ARBA" id="ARBA00022603"/>
    </source>
</evidence>
<reference evidence="5 6" key="1">
    <citation type="submission" date="2016-10" db="EMBL/GenBank/DDBJ databases">
        <authorList>
            <person name="de Groot N.N."/>
        </authorList>
    </citation>
    <scope>NUCLEOTIDE SEQUENCE [LARGE SCALE GENOMIC DNA]</scope>
    <source>
        <strain evidence="5 6">CGMCC 4.3510</strain>
    </source>
</reference>
<protein>
    <submittedName>
        <fullName evidence="5">Ubiquinone/menaquinone biosynthesis C-methylase UbiE</fullName>
    </submittedName>
</protein>